<accession>A0A0F9C9C1</accession>
<sequence length="303" mass="32579">MLQTPEPIKYSPVLCDRSDRPVHLTMAFSLLPAGLESPVQFVVLAALAAMIVGAAKSGFAGGIGLLSTPMMVYACRGNTSLAIGIMLPLLIACDYISIIYWRGQWELKRIRILVPGMIIGIVIGSVVLWRFGRIDGAGGMKHANATMGLAIGLIALGFATVQWLRSRRGELKVFRPTTGHGLIAGTAAGVTSTLAHAAGPIVTMYLLPQQMPKNRYVATTVVYYWIGNQLKVPTYLLLGQLDTEAMLAAAVLIPAVVAGTLLGFFLHHRVNQKSFTVVVYVLLGLMGVHLTYTSVLKLWPLGP</sequence>
<keyword evidence="2" id="KW-0813">Transport</keyword>
<feature type="transmembrane region" description="Helical" evidence="7">
    <location>
        <begin position="112"/>
        <end position="131"/>
    </location>
</feature>
<dbReference type="InterPro" id="IPR052017">
    <property type="entry name" value="TSUP"/>
</dbReference>
<dbReference type="EMBL" id="LAZR01034197">
    <property type="protein sequence ID" value="KKL45988.1"/>
    <property type="molecule type" value="Genomic_DNA"/>
</dbReference>
<proteinExistence type="predicted"/>
<feature type="transmembrane region" description="Helical" evidence="7">
    <location>
        <begin position="143"/>
        <end position="161"/>
    </location>
</feature>
<evidence type="ECO:0000256" key="4">
    <source>
        <dbReference type="ARBA" id="ARBA00022692"/>
    </source>
</evidence>
<keyword evidence="5 7" id="KW-1133">Transmembrane helix</keyword>
<feature type="transmembrane region" description="Helical" evidence="7">
    <location>
        <begin position="245"/>
        <end position="265"/>
    </location>
</feature>
<dbReference type="InterPro" id="IPR002781">
    <property type="entry name" value="TM_pro_TauE-like"/>
</dbReference>
<evidence type="ECO:0000256" key="7">
    <source>
        <dbReference type="SAM" id="Phobius"/>
    </source>
</evidence>
<gene>
    <name evidence="8" type="ORF">LCGC14_2350120</name>
</gene>
<feature type="transmembrane region" description="Helical" evidence="7">
    <location>
        <begin position="182"/>
        <end position="207"/>
    </location>
</feature>
<feature type="transmembrane region" description="Helical" evidence="7">
    <location>
        <begin position="79"/>
        <end position="100"/>
    </location>
</feature>
<evidence type="ECO:0000256" key="6">
    <source>
        <dbReference type="ARBA" id="ARBA00023136"/>
    </source>
</evidence>
<dbReference type="PANTHER" id="PTHR30269:SF37">
    <property type="entry name" value="MEMBRANE TRANSPORTER PROTEIN"/>
    <property type="match status" value="1"/>
</dbReference>
<evidence type="ECO:0000256" key="2">
    <source>
        <dbReference type="ARBA" id="ARBA00022448"/>
    </source>
</evidence>
<feature type="transmembrane region" description="Helical" evidence="7">
    <location>
        <begin position="277"/>
        <end position="299"/>
    </location>
</feature>
<keyword evidence="6 7" id="KW-0472">Membrane</keyword>
<evidence type="ECO:0000256" key="5">
    <source>
        <dbReference type="ARBA" id="ARBA00022989"/>
    </source>
</evidence>
<protein>
    <recommendedName>
        <fullName evidence="9">Membrane transporter protein</fullName>
    </recommendedName>
</protein>
<dbReference type="PANTHER" id="PTHR30269">
    <property type="entry name" value="TRANSMEMBRANE PROTEIN YFCA"/>
    <property type="match status" value="1"/>
</dbReference>
<keyword evidence="3" id="KW-1003">Cell membrane</keyword>
<reference evidence="8" key="1">
    <citation type="journal article" date="2015" name="Nature">
        <title>Complex archaea that bridge the gap between prokaryotes and eukaryotes.</title>
        <authorList>
            <person name="Spang A."/>
            <person name="Saw J.H."/>
            <person name="Jorgensen S.L."/>
            <person name="Zaremba-Niedzwiedzka K."/>
            <person name="Martijn J."/>
            <person name="Lind A.E."/>
            <person name="van Eijk R."/>
            <person name="Schleper C."/>
            <person name="Guy L."/>
            <person name="Ettema T.J."/>
        </authorList>
    </citation>
    <scope>NUCLEOTIDE SEQUENCE</scope>
</reference>
<keyword evidence="4 7" id="KW-0812">Transmembrane</keyword>
<evidence type="ECO:0000256" key="3">
    <source>
        <dbReference type="ARBA" id="ARBA00022475"/>
    </source>
</evidence>
<comment type="subcellular location">
    <subcellularLocation>
        <location evidence="1">Cell membrane</location>
        <topology evidence="1">Multi-pass membrane protein</topology>
    </subcellularLocation>
</comment>
<dbReference type="Pfam" id="PF01925">
    <property type="entry name" value="TauE"/>
    <property type="match status" value="1"/>
</dbReference>
<evidence type="ECO:0000256" key="1">
    <source>
        <dbReference type="ARBA" id="ARBA00004651"/>
    </source>
</evidence>
<name>A0A0F9C9C1_9ZZZZ</name>
<organism evidence="8">
    <name type="scientific">marine sediment metagenome</name>
    <dbReference type="NCBI Taxonomy" id="412755"/>
    <lineage>
        <taxon>unclassified sequences</taxon>
        <taxon>metagenomes</taxon>
        <taxon>ecological metagenomes</taxon>
    </lineage>
</organism>
<feature type="transmembrane region" description="Helical" evidence="7">
    <location>
        <begin position="41"/>
        <end position="67"/>
    </location>
</feature>
<comment type="caution">
    <text evidence="8">The sequence shown here is derived from an EMBL/GenBank/DDBJ whole genome shotgun (WGS) entry which is preliminary data.</text>
</comment>
<dbReference type="AlphaFoldDB" id="A0A0F9C9C1"/>
<dbReference type="GO" id="GO:0005886">
    <property type="term" value="C:plasma membrane"/>
    <property type="evidence" value="ECO:0007669"/>
    <property type="project" value="UniProtKB-SubCell"/>
</dbReference>
<evidence type="ECO:0008006" key="9">
    <source>
        <dbReference type="Google" id="ProtNLM"/>
    </source>
</evidence>
<evidence type="ECO:0000313" key="8">
    <source>
        <dbReference type="EMBL" id="KKL45988.1"/>
    </source>
</evidence>